<sequence>MAFPKGQSSDSALWGHIGNCGVSKGPVSNPPSACSSEMLTRLSYAFPALCFAQPLCPSPSAQAFWMNVEGCPKEYQSSACSCLMVLKLRGPGQGRYLDVRVRMHASLTIGSSHFRAIFSLSGGLDFTHKKKEGNQGCKLVLNQPIFNFKMSFSTNFADSSNFNLVGSKRGQYNHSNPSIAPTYDIMIDSDALAYIPAKSPRFWMLDSLLLQP</sequence>
<protein>
    <submittedName>
        <fullName evidence="1">Uncharacterized protein</fullName>
    </submittedName>
</protein>
<reference evidence="1 2" key="1">
    <citation type="submission" date="2024-01" db="EMBL/GenBank/DDBJ databases">
        <title>The genomes of 5 underutilized Papilionoideae crops provide insights into root nodulation and disease resistanc.</title>
        <authorList>
            <person name="Jiang F."/>
        </authorList>
    </citation>
    <scope>NUCLEOTIDE SEQUENCE [LARGE SCALE GENOMIC DNA]</scope>
    <source>
        <strain evidence="1">LVBAO_FW01</strain>
        <tissue evidence="1">Leaves</tissue>
    </source>
</reference>
<organism evidence="1 2">
    <name type="scientific">Canavalia gladiata</name>
    <name type="common">Sword bean</name>
    <name type="synonym">Dolichos gladiatus</name>
    <dbReference type="NCBI Taxonomy" id="3824"/>
    <lineage>
        <taxon>Eukaryota</taxon>
        <taxon>Viridiplantae</taxon>
        <taxon>Streptophyta</taxon>
        <taxon>Embryophyta</taxon>
        <taxon>Tracheophyta</taxon>
        <taxon>Spermatophyta</taxon>
        <taxon>Magnoliopsida</taxon>
        <taxon>eudicotyledons</taxon>
        <taxon>Gunneridae</taxon>
        <taxon>Pentapetalae</taxon>
        <taxon>rosids</taxon>
        <taxon>fabids</taxon>
        <taxon>Fabales</taxon>
        <taxon>Fabaceae</taxon>
        <taxon>Papilionoideae</taxon>
        <taxon>50 kb inversion clade</taxon>
        <taxon>NPAAA clade</taxon>
        <taxon>indigoferoid/millettioid clade</taxon>
        <taxon>Phaseoleae</taxon>
        <taxon>Canavalia</taxon>
    </lineage>
</organism>
<evidence type="ECO:0000313" key="1">
    <source>
        <dbReference type="EMBL" id="KAK7338749.1"/>
    </source>
</evidence>
<dbReference type="AlphaFoldDB" id="A0AAN9QKF3"/>
<dbReference type="Proteomes" id="UP001367508">
    <property type="component" value="Unassembled WGS sequence"/>
</dbReference>
<evidence type="ECO:0000313" key="2">
    <source>
        <dbReference type="Proteomes" id="UP001367508"/>
    </source>
</evidence>
<comment type="caution">
    <text evidence="1">The sequence shown here is derived from an EMBL/GenBank/DDBJ whole genome shotgun (WGS) entry which is preliminary data.</text>
</comment>
<accession>A0AAN9QKF3</accession>
<dbReference type="EMBL" id="JAYMYQ010000004">
    <property type="protein sequence ID" value="KAK7338749.1"/>
    <property type="molecule type" value="Genomic_DNA"/>
</dbReference>
<proteinExistence type="predicted"/>
<gene>
    <name evidence="1" type="ORF">VNO77_19380</name>
</gene>
<name>A0AAN9QKF3_CANGL</name>
<keyword evidence="2" id="KW-1185">Reference proteome</keyword>